<evidence type="ECO:0000256" key="4">
    <source>
        <dbReference type="ARBA" id="ARBA00022833"/>
    </source>
</evidence>
<dbReference type="Gene3D" id="4.10.1110.10">
    <property type="entry name" value="AN1-like Zinc finger"/>
    <property type="match status" value="2"/>
</dbReference>
<dbReference type="Proteomes" id="UP001153678">
    <property type="component" value="Unassembled WGS sequence"/>
</dbReference>
<evidence type="ECO:0000256" key="6">
    <source>
        <dbReference type="SAM" id="MobiDB-lite"/>
    </source>
</evidence>
<dbReference type="EMBL" id="CAMKVN010001799">
    <property type="protein sequence ID" value="CAI2178127.1"/>
    <property type="molecule type" value="Genomic_DNA"/>
</dbReference>
<dbReference type="SMART" id="SM00154">
    <property type="entry name" value="ZnF_AN1"/>
    <property type="match status" value="2"/>
</dbReference>
<organism evidence="8 9">
    <name type="scientific">Funneliformis geosporum</name>
    <dbReference type="NCBI Taxonomy" id="1117311"/>
    <lineage>
        <taxon>Eukaryota</taxon>
        <taxon>Fungi</taxon>
        <taxon>Fungi incertae sedis</taxon>
        <taxon>Mucoromycota</taxon>
        <taxon>Glomeromycotina</taxon>
        <taxon>Glomeromycetes</taxon>
        <taxon>Glomerales</taxon>
        <taxon>Glomeraceae</taxon>
        <taxon>Funneliformis</taxon>
    </lineage>
</organism>
<accession>A0A9W4SQP3</accession>
<keyword evidence="4" id="KW-0862">Zinc</keyword>
<keyword evidence="1" id="KW-0479">Metal-binding</keyword>
<dbReference type="PANTHER" id="PTHR14677:SF40">
    <property type="entry name" value="CDC48-ASSOCIATED UBIQUITIN-LIKE_ZINC FINGER PROTEIN 1"/>
    <property type="match status" value="1"/>
</dbReference>
<dbReference type="PANTHER" id="PTHR14677">
    <property type="entry name" value="ARSENITE INDUCUBLE RNA ASSOCIATED PROTEIN AIP-1-RELATED"/>
    <property type="match status" value="1"/>
</dbReference>
<feature type="region of interest" description="Disordered" evidence="6">
    <location>
        <begin position="160"/>
        <end position="187"/>
    </location>
</feature>
<dbReference type="OrthoDB" id="431929at2759"/>
<evidence type="ECO:0000256" key="2">
    <source>
        <dbReference type="ARBA" id="ARBA00022737"/>
    </source>
</evidence>
<keyword evidence="3 5" id="KW-0863">Zinc-finger</keyword>
<evidence type="ECO:0000313" key="8">
    <source>
        <dbReference type="EMBL" id="CAI2178127.1"/>
    </source>
</evidence>
<evidence type="ECO:0000256" key="5">
    <source>
        <dbReference type="PROSITE-ProRule" id="PRU00449"/>
    </source>
</evidence>
<proteinExistence type="predicted"/>
<evidence type="ECO:0000256" key="3">
    <source>
        <dbReference type="ARBA" id="ARBA00022771"/>
    </source>
</evidence>
<sequence>MELPELGRHCANTSCKQLDYLPFKCQHCKQEYCSEHSNPKDHSCPNAPSDDGERVPVCPVCNVPVPVSRGEDPNIRMNFHIANDCRPPSKTTSSKPFNACSFGKCKTRSPLPLVCSGCGKNYCIKHRLELDHHCDKVKKDNKVSNFSKLEALVTKPSTTNASKFVSTSKPKPVASAKPITPSKSSKTSIKNWMGKLFK</sequence>
<feature type="domain" description="AN1-type" evidence="7">
    <location>
        <begin position="94"/>
        <end position="142"/>
    </location>
</feature>
<gene>
    <name evidence="8" type="ORF">FWILDA_LOCUS8429</name>
</gene>
<dbReference type="Pfam" id="PF25403">
    <property type="entry name" value="zf-C2H2_ZFAND2"/>
    <property type="match status" value="1"/>
</dbReference>
<feature type="compositionally biased region" description="Polar residues" evidence="6">
    <location>
        <begin position="160"/>
        <end position="169"/>
    </location>
</feature>
<protein>
    <submittedName>
        <fullName evidence="8">10122_t:CDS:1</fullName>
    </submittedName>
</protein>
<name>A0A9W4SQP3_9GLOM</name>
<dbReference type="GO" id="GO:0005737">
    <property type="term" value="C:cytoplasm"/>
    <property type="evidence" value="ECO:0007669"/>
    <property type="project" value="TreeGrafter"/>
</dbReference>
<feature type="domain" description="AN1-type" evidence="7">
    <location>
        <begin position="4"/>
        <end position="52"/>
    </location>
</feature>
<keyword evidence="9" id="KW-1185">Reference proteome</keyword>
<evidence type="ECO:0000313" key="9">
    <source>
        <dbReference type="Proteomes" id="UP001153678"/>
    </source>
</evidence>
<dbReference type="AlphaFoldDB" id="A0A9W4SQP3"/>
<comment type="caution">
    <text evidence="8">The sequence shown here is derived from an EMBL/GenBank/DDBJ whole genome shotgun (WGS) entry which is preliminary data.</text>
</comment>
<dbReference type="Pfam" id="PF01428">
    <property type="entry name" value="zf-AN1"/>
    <property type="match status" value="2"/>
</dbReference>
<dbReference type="SUPFAM" id="SSF118310">
    <property type="entry name" value="AN1-like Zinc finger"/>
    <property type="match status" value="2"/>
</dbReference>
<dbReference type="GO" id="GO:0008270">
    <property type="term" value="F:zinc ion binding"/>
    <property type="evidence" value="ECO:0007669"/>
    <property type="project" value="UniProtKB-KW"/>
</dbReference>
<evidence type="ECO:0000259" key="7">
    <source>
        <dbReference type="PROSITE" id="PS51039"/>
    </source>
</evidence>
<keyword evidence="2" id="KW-0677">Repeat</keyword>
<reference evidence="8" key="1">
    <citation type="submission" date="2022-08" db="EMBL/GenBank/DDBJ databases">
        <authorList>
            <person name="Kallberg Y."/>
            <person name="Tangrot J."/>
            <person name="Rosling A."/>
        </authorList>
    </citation>
    <scope>NUCLEOTIDE SEQUENCE</scope>
    <source>
        <strain evidence="8">Wild A</strain>
    </source>
</reference>
<dbReference type="InterPro" id="IPR057357">
    <property type="entry name" value="Znf-C2H2_ZFAND2A/B"/>
</dbReference>
<feature type="compositionally biased region" description="Low complexity" evidence="6">
    <location>
        <begin position="174"/>
        <end position="187"/>
    </location>
</feature>
<evidence type="ECO:0000256" key="1">
    <source>
        <dbReference type="ARBA" id="ARBA00022723"/>
    </source>
</evidence>
<dbReference type="InterPro" id="IPR000058">
    <property type="entry name" value="Znf_AN1"/>
</dbReference>
<dbReference type="PROSITE" id="PS51039">
    <property type="entry name" value="ZF_AN1"/>
    <property type="match status" value="2"/>
</dbReference>
<dbReference type="InterPro" id="IPR035896">
    <property type="entry name" value="AN1-like_Znf"/>
</dbReference>